<evidence type="ECO:0000313" key="2">
    <source>
        <dbReference type="EMBL" id="KAB1215153.1"/>
    </source>
</evidence>
<reference evidence="2 3" key="1">
    <citation type="journal article" date="2019" name="Plant Biotechnol. J.">
        <title>The red bayberry genome and genetic basis of sex determination.</title>
        <authorList>
            <person name="Jia H.M."/>
            <person name="Jia H.J."/>
            <person name="Cai Q.L."/>
            <person name="Wang Y."/>
            <person name="Zhao H.B."/>
            <person name="Yang W.F."/>
            <person name="Wang G.Y."/>
            <person name="Li Y.H."/>
            <person name="Zhan D.L."/>
            <person name="Shen Y.T."/>
            <person name="Niu Q.F."/>
            <person name="Chang L."/>
            <person name="Qiu J."/>
            <person name="Zhao L."/>
            <person name="Xie H.B."/>
            <person name="Fu W.Y."/>
            <person name="Jin J."/>
            <person name="Li X.W."/>
            <person name="Jiao Y."/>
            <person name="Zhou C.C."/>
            <person name="Tu T."/>
            <person name="Chai C.Y."/>
            <person name="Gao J.L."/>
            <person name="Fan L.J."/>
            <person name="van de Weg E."/>
            <person name="Wang J.Y."/>
            <person name="Gao Z.S."/>
        </authorList>
    </citation>
    <scope>NUCLEOTIDE SEQUENCE [LARGE SCALE GENOMIC DNA]</scope>
    <source>
        <tissue evidence="2">Leaves</tissue>
    </source>
</reference>
<feature type="compositionally biased region" description="Basic and acidic residues" evidence="1">
    <location>
        <begin position="76"/>
        <end position="109"/>
    </location>
</feature>
<dbReference type="Proteomes" id="UP000516437">
    <property type="component" value="Chromosome 4"/>
</dbReference>
<name>A0A6A1VQT8_9ROSI</name>
<gene>
    <name evidence="2" type="ORF">CJ030_MR4G001403</name>
</gene>
<evidence type="ECO:0000313" key="3">
    <source>
        <dbReference type="Proteomes" id="UP000516437"/>
    </source>
</evidence>
<dbReference type="OrthoDB" id="955245at2759"/>
<dbReference type="AlphaFoldDB" id="A0A6A1VQT8"/>
<feature type="compositionally biased region" description="Basic and acidic residues" evidence="1">
    <location>
        <begin position="35"/>
        <end position="69"/>
    </location>
</feature>
<evidence type="ECO:0000256" key="1">
    <source>
        <dbReference type="SAM" id="MobiDB-lite"/>
    </source>
</evidence>
<keyword evidence="3" id="KW-1185">Reference proteome</keyword>
<dbReference type="EMBL" id="RXIC02000022">
    <property type="protein sequence ID" value="KAB1215153.1"/>
    <property type="molecule type" value="Genomic_DNA"/>
</dbReference>
<protein>
    <submittedName>
        <fullName evidence="2">Uncharacterized protein</fullName>
    </submittedName>
</protein>
<sequence>MGSHLLPLNTSSRPSLAKPLTVYVYNSIKSRYSHSTKENPVHEAKDKERAPSTAEEFKKIAEEKIREGQISDSEFESVKRRSDEQEKGSDYGRRGDHEPEGAKALSDKS</sequence>
<feature type="region of interest" description="Disordered" evidence="1">
    <location>
        <begin position="31"/>
        <end position="109"/>
    </location>
</feature>
<proteinExistence type="predicted"/>
<organism evidence="2 3">
    <name type="scientific">Morella rubra</name>
    <name type="common">Chinese bayberry</name>
    <dbReference type="NCBI Taxonomy" id="262757"/>
    <lineage>
        <taxon>Eukaryota</taxon>
        <taxon>Viridiplantae</taxon>
        <taxon>Streptophyta</taxon>
        <taxon>Embryophyta</taxon>
        <taxon>Tracheophyta</taxon>
        <taxon>Spermatophyta</taxon>
        <taxon>Magnoliopsida</taxon>
        <taxon>eudicotyledons</taxon>
        <taxon>Gunneridae</taxon>
        <taxon>Pentapetalae</taxon>
        <taxon>rosids</taxon>
        <taxon>fabids</taxon>
        <taxon>Fagales</taxon>
        <taxon>Myricaceae</taxon>
        <taxon>Morella</taxon>
    </lineage>
</organism>
<comment type="caution">
    <text evidence="2">The sequence shown here is derived from an EMBL/GenBank/DDBJ whole genome shotgun (WGS) entry which is preliminary data.</text>
</comment>
<accession>A0A6A1VQT8</accession>